<feature type="region of interest" description="Disordered" evidence="1">
    <location>
        <begin position="165"/>
        <end position="195"/>
    </location>
</feature>
<dbReference type="AlphaFoldDB" id="A0A3E4VC25"/>
<keyword evidence="2" id="KW-1133">Transmembrane helix</keyword>
<dbReference type="NCBIfam" id="TIGR01167">
    <property type="entry name" value="LPXTG_anchor"/>
    <property type="match status" value="1"/>
</dbReference>
<sequence>MRRKSLWKNLMLATALTVVLGTAPVTAFAADVDSTVTEAEQTTPQADTTVKEEVAEPEVKAITVDVTTSSTTFDGTQDIVITYTVNGVQDGFEPYQDIPWFDGHPQDVIEENVSDTVYKFTITKAAQQACIERNNATDGQIFVFDSKYSTGSVDFPTVTLTYTIGDNGGDNGNSNTNNQTTAKPTTTSPKTGDATATLPVAGTGLASLGVALATVLRKRK</sequence>
<reference evidence="4 5" key="1">
    <citation type="submission" date="2018-08" db="EMBL/GenBank/DDBJ databases">
        <title>A genome reference for cultivated species of the human gut microbiota.</title>
        <authorList>
            <person name="Zou Y."/>
            <person name="Xue W."/>
            <person name="Luo G."/>
        </authorList>
    </citation>
    <scope>NUCLEOTIDE SEQUENCE [LARGE SCALE GENOMIC DNA]</scope>
    <source>
        <strain evidence="4 5">TF01-20-2</strain>
    </source>
</reference>
<feature type="signal peptide" evidence="3">
    <location>
        <begin position="1"/>
        <end position="29"/>
    </location>
</feature>
<feature type="transmembrane region" description="Helical" evidence="2">
    <location>
        <begin position="196"/>
        <end position="216"/>
    </location>
</feature>
<evidence type="ECO:0000256" key="2">
    <source>
        <dbReference type="SAM" id="Phobius"/>
    </source>
</evidence>
<feature type="chain" id="PRO_5017718829" evidence="3">
    <location>
        <begin position="30"/>
        <end position="220"/>
    </location>
</feature>
<evidence type="ECO:0000256" key="3">
    <source>
        <dbReference type="SAM" id="SignalP"/>
    </source>
</evidence>
<name>A0A3E4VC25_MEDGN</name>
<feature type="compositionally biased region" description="Low complexity" evidence="1">
    <location>
        <begin position="172"/>
        <end position="191"/>
    </location>
</feature>
<evidence type="ECO:0000313" key="4">
    <source>
        <dbReference type="EMBL" id="RGM24823.1"/>
    </source>
</evidence>
<dbReference type="Proteomes" id="UP000260808">
    <property type="component" value="Unassembled WGS sequence"/>
</dbReference>
<keyword evidence="2" id="KW-0472">Membrane</keyword>
<evidence type="ECO:0000256" key="1">
    <source>
        <dbReference type="SAM" id="MobiDB-lite"/>
    </source>
</evidence>
<keyword evidence="3" id="KW-0732">Signal</keyword>
<comment type="caution">
    <text evidence="4">The sequence shown here is derived from an EMBL/GenBank/DDBJ whole genome shotgun (WGS) entry which is preliminary data.</text>
</comment>
<accession>A0A3E4VC25</accession>
<evidence type="ECO:0000313" key="5">
    <source>
        <dbReference type="Proteomes" id="UP000260808"/>
    </source>
</evidence>
<protein>
    <submittedName>
        <fullName evidence="4">LPXTG cell wall anchor domain-containing protein</fullName>
    </submittedName>
</protein>
<keyword evidence="2" id="KW-0812">Transmembrane</keyword>
<organism evidence="4 5">
    <name type="scientific">Mediterraneibacter gnavus</name>
    <name type="common">Ruminococcus gnavus</name>
    <dbReference type="NCBI Taxonomy" id="33038"/>
    <lineage>
        <taxon>Bacteria</taxon>
        <taxon>Bacillati</taxon>
        <taxon>Bacillota</taxon>
        <taxon>Clostridia</taxon>
        <taxon>Lachnospirales</taxon>
        <taxon>Lachnospiraceae</taxon>
        <taxon>Mediterraneibacter</taxon>
    </lineage>
</organism>
<dbReference type="EMBL" id="QSSX01000005">
    <property type="protein sequence ID" value="RGM24823.1"/>
    <property type="molecule type" value="Genomic_DNA"/>
</dbReference>
<proteinExistence type="predicted"/>
<gene>
    <name evidence="4" type="ORF">DXC31_03060</name>
</gene>